<sequence length="150" mass="16581">MTREDVTRTIAARRVELGLTWQSLADAVDRPVVWTTAALLGQHPIPRPEAEVLLEKLGLSPDLVPILGAVPVRGTDRDVVRNDPTIYRLYEALAVYGPALKELIHEQFGDGIMSAINFSVDIDKKPHPSGDRVVITLDGKFLPYDWVSAD</sequence>
<comment type="function">
    <text evidence="1 3">Catalyzes the reaction of cyanate with bicarbonate to produce ammonia and carbon dioxide.</text>
</comment>
<dbReference type="NCBIfam" id="NF002773">
    <property type="entry name" value="PRK02866.1"/>
    <property type="match status" value="1"/>
</dbReference>
<dbReference type="PRINTS" id="PR01693">
    <property type="entry name" value="CYANASE"/>
</dbReference>
<dbReference type="Gene3D" id="1.10.260.40">
    <property type="entry name" value="lambda repressor-like DNA-binding domains"/>
    <property type="match status" value="1"/>
</dbReference>
<reference evidence="5 6" key="1">
    <citation type="submission" date="2022-06" db="EMBL/GenBank/DDBJ databases">
        <title>Genomic Encyclopedia of Archaeal and Bacterial Type Strains, Phase II (KMG-II): from individual species to whole genera.</title>
        <authorList>
            <person name="Goeker M."/>
        </authorList>
    </citation>
    <scope>NUCLEOTIDE SEQUENCE [LARGE SCALE GENOMIC DNA]</scope>
    <source>
        <strain evidence="5 6">DSM 45037</strain>
    </source>
</reference>
<evidence type="ECO:0000313" key="6">
    <source>
        <dbReference type="Proteomes" id="UP001205740"/>
    </source>
</evidence>
<evidence type="ECO:0000313" key="5">
    <source>
        <dbReference type="EMBL" id="MCP2159345.1"/>
    </source>
</evidence>
<gene>
    <name evidence="3" type="primary">cynS</name>
    <name evidence="5" type="ORF">LX12_000509</name>
</gene>
<dbReference type="PANTHER" id="PTHR34186:SF2">
    <property type="entry name" value="CYANATE HYDRATASE"/>
    <property type="match status" value="1"/>
</dbReference>
<comment type="caution">
    <text evidence="5">The sequence shown here is derived from an EMBL/GenBank/DDBJ whole genome shotgun (WGS) entry which is preliminary data.</text>
</comment>
<dbReference type="InterPro" id="IPR003712">
    <property type="entry name" value="Cyanate_lyase_C"/>
</dbReference>
<dbReference type="Proteomes" id="UP001205740">
    <property type="component" value="Unassembled WGS sequence"/>
</dbReference>
<dbReference type="InterPro" id="IPR010982">
    <property type="entry name" value="Lambda_DNA-bd_dom_sf"/>
</dbReference>
<dbReference type="InterPro" id="IPR036581">
    <property type="entry name" value="Cyanate_lyase_C_sf"/>
</dbReference>
<keyword evidence="2 3" id="KW-0456">Lyase</keyword>
<dbReference type="Gene3D" id="3.30.1160.10">
    <property type="entry name" value="Cyanate lyase, C-terminal domain"/>
    <property type="match status" value="1"/>
</dbReference>
<evidence type="ECO:0000256" key="1">
    <source>
        <dbReference type="ARBA" id="ARBA00003561"/>
    </source>
</evidence>
<proteinExistence type="inferred from homology"/>
<feature type="active site" evidence="3">
    <location>
        <position position="91"/>
    </location>
</feature>
<dbReference type="PANTHER" id="PTHR34186">
    <property type="entry name" value="CYANATE HYDRATASE"/>
    <property type="match status" value="1"/>
</dbReference>
<dbReference type="EC" id="4.2.1.104" evidence="3"/>
<evidence type="ECO:0000256" key="2">
    <source>
        <dbReference type="ARBA" id="ARBA00023239"/>
    </source>
</evidence>
<evidence type="ECO:0000259" key="4">
    <source>
        <dbReference type="SMART" id="SM01116"/>
    </source>
</evidence>
<dbReference type="InterPro" id="IPR048564">
    <property type="entry name" value="CYNS_N"/>
</dbReference>
<comment type="catalytic activity">
    <reaction evidence="3">
        <text>cyanate + hydrogencarbonate + 3 H(+) = NH4(+) + 2 CO2</text>
        <dbReference type="Rhea" id="RHEA:11120"/>
        <dbReference type="ChEBI" id="CHEBI:15378"/>
        <dbReference type="ChEBI" id="CHEBI:16526"/>
        <dbReference type="ChEBI" id="CHEBI:17544"/>
        <dbReference type="ChEBI" id="CHEBI:28938"/>
        <dbReference type="ChEBI" id="CHEBI:29195"/>
        <dbReference type="EC" id="4.2.1.104"/>
    </reaction>
</comment>
<dbReference type="EMBL" id="JAMTCG010000001">
    <property type="protein sequence ID" value="MCP2159345.1"/>
    <property type="molecule type" value="Genomic_DNA"/>
</dbReference>
<name>A0ABT1GWL5_9NOCA</name>
<dbReference type="InterPro" id="IPR008076">
    <property type="entry name" value="Cyanase"/>
</dbReference>
<feature type="active site" evidence="3">
    <location>
        <position position="114"/>
    </location>
</feature>
<dbReference type="CDD" id="cd00559">
    <property type="entry name" value="Cyanase_C"/>
    <property type="match status" value="1"/>
</dbReference>
<feature type="active site" evidence="3">
    <location>
        <position position="88"/>
    </location>
</feature>
<dbReference type="RefSeq" id="WP_253652918.1">
    <property type="nucleotide sequence ID" value="NZ_BAAAOE010000004.1"/>
</dbReference>
<accession>A0ABT1GWL5</accession>
<dbReference type="SUPFAM" id="SSF47413">
    <property type="entry name" value="lambda repressor-like DNA-binding domains"/>
    <property type="match status" value="1"/>
</dbReference>
<keyword evidence="6" id="KW-1185">Reference proteome</keyword>
<dbReference type="Pfam" id="PF21291">
    <property type="entry name" value="CYNS_N"/>
    <property type="match status" value="1"/>
</dbReference>
<organism evidence="5 6">
    <name type="scientific">Williamsia serinedens</name>
    <dbReference type="NCBI Taxonomy" id="391736"/>
    <lineage>
        <taxon>Bacteria</taxon>
        <taxon>Bacillati</taxon>
        <taxon>Actinomycetota</taxon>
        <taxon>Actinomycetes</taxon>
        <taxon>Mycobacteriales</taxon>
        <taxon>Nocardiaceae</taxon>
        <taxon>Williamsia</taxon>
    </lineage>
</organism>
<dbReference type="NCBIfam" id="TIGR00673">
    <property type="entry name" value="cynS"/>
    <property type="match status" value="1"/>
</dbReference>
<dbReference type="Pfam" id="PF02560">
    <property type="entry name" value="Cyanate_lyase"/>
    <property type="match status" value="1"/>
</dbReference>
<feature type="domain" description="Cyanate lyase C-terminal" evidence="4">
    <location>
        <begin position="75"/>
        <end position="146"/>
    </location>
</feature>
<evidence type="ECO:0000256" key="3">
    <source>
        <dbReference type="HAMAP-Rule" id="MF_00535"/>
    </source>
</evidence>
<dbReference type="SMART" id="SM01116">
    <property type="entry name" value="Cyanate_lyase"/>
    <property type="match status" value="1"/>
</dbReference>
<dbReference type="HAMAP" id="MF_00535">
    <property type="entry name" value="Cyanate_hydrat"/>
    <property type="match status" value="1"/>
</dbReference>
<dbReference type="GO" id="GO:0016829">
    <property type="term" value="F:lyase activity"/>
    <property type="evidence" value="ECO:0007669"/>
    <property type="project" value="UniProtKB-KW"/>
</dbReference>
<protein>
    <recommendedName>
        <fullName evidence="3">Cyanate hydratase</fullName>
        <shortName evidence="3">Cyanase</shortName>
        <ecNumber evidence="3">4.2.1.104</ecNumber>
    </recommendedName>
    <alternativeName>
        <fullName evidence="3">Cyanate hydrolase</fullName>
    </alternativeName>
    <alternativeName>
        <fullName evidence="3">Cyanate lyase</fullName>
    </alternativeName>
</protein>
<dbReference type="PIRSF" id="PIRSF001263">
    <property type="entry name" value="Cyanate_hydratas"/>
    <property type="match status" value="1"/>
</dbReference>
<comment type="similarity">
    <text evidence="3">Belongs to the cyanase family.</text>
</comment>
<dbReference type="SUPFAM" id="SSF55234">
    <property type="entry name" value="Cyanase C-terminal domain"/>
    <property type="match status" value="1"/>
</dbReference>